<dbReference type="EMBL" id="JAHRIM010003147">
    <property type="protein sequence ID" value="MEQ2259339.1"/>
    <property type="molecule type" value="Genomic_DNA"/>
</dbReference>
<comment type="caution">
    <text evidence="1">The sequence shown here is derived from an EMBL/GenBank/DDBJ whole genome shotgun (WGS) entry which is preliminary data.</text>
</comment>
<organism evidence="1 2">
    <name type="scientific">Xenotaenia resolanae</name>
    <dbReference type="NCBI Taxonomy" id="208358"/>
    <lineage>
        <taxon>Eukaryota</taxon>
        <taxon>Metazoa</taxon>
        <taxon>Chordata</taxon>
        <taxon>Craniata</taxon>
        <taxon>Vertebrata</taxon>
        <taxon>Euteleostomi</taxon>
        <taxon>Actinopterygii</taxon>
        <taxon>Neopterygii</taxon>
        <taxon>Teleostei</taxon>
        <taxon>Neoteleostei</taxon>
        <taxon>Acanthomorphata</taxon>
        <taxon>Ovalentaria</taxon>
        <taxon>Atherinomorphae</taxon>
        <taxon>Cyprinodontiformes</taxon>
        <taxon>Goodeidae</taxon>
        <taxon>Xenotaenia</taxon>
    </lineage>
</organism>
<reference evidence="1 2" key="1">
    <citation type="submission" date="2021-06" db="EMBL/GenBank/DDBJ databases">
        <authorList>
            <person name="Palmer J.M."/>
        </authorList>
    </citation>
    <scope>NUCLEOTIDE SEQUENCE [LARGE SCALE GENOMIC DNA]</scope>
    <source>
        <strain evidence="1 2">XR_2019</strain>
        <tissue evidence="1">Muscle</tissue>
    </source>
</reference>
<evidence type="ECO:0000313" key="1">
    <source>
        <dbReference type="EMBL" id="MEQ2259339.1"/>
    </source>
</evidence>
<dbReference type="Proteomes" id="UP001444071">
    <property type="component" value="Unassembled WGS sequence"/>
</dbReference>
<name>A0ABV0VQ15_9TELE</name>
<keyword evidence="2" id="KW-1185">Reference proteome</keyword>
<protein>
    <submittedName>
        <fullName evidence="1">Uncharacterized protein</fullName>
    </submittedName>
</protein>
<sequence length="68" mass="8101">LSVSRPPQCERRIWKRAGRLGWWRTGREEEGGSGSKRDKKRVRPGTWENWERREEGSSLNFAIFFCSF</sequence>
<evidence type="ECO:0000313" key="2">
    <source>
        <dbReference type="Proteomes" id="UP001444071"/>
    </source>
</evidence>
<accession>A0ABV0VQ15</accession>
<proteinExistence type="predicted"/>
<feature type="non-terminal residue" evidence="1">
    <location>
        <position position="1"/>
    </location>
</feature>
<gene>
    <name evidence="1" type="ORF">XENORESO_010150</name>
</gene>